<dbReference type="InParanoid" id="C4JHF7"/>
<evidence type="ECO:0000259" key="16">
    <source>
        <dbReference type="Pfam" id="PF05922"/>
    </source>
</evidence>
<feature type="chain" id="PRO_5002937884" evidence="14">
    <location>
        <begin position="20"/>
        <end position="397"/>
    </location>
</feature>
<keyword evidence="11" id="KW-0325">Glycoprotein</keyword>
<dbReference type="PANTHER" id="PTHR43806">
    <property type="entry name" value="PEPTIDASE S8"/>
    <property type="match status" value="1"/>
</dbReference>
<evidence type="ECO:0000256" key="1">
    <source>
        <dbReference type="ARBA" id="ARBA00002101"/>
    </source>
</evidence>
<dbReference type="InterPro" id="IPR000209">
    <property type="entry name" value="Peptidase_S8/S53_dom"/>
</dbReference>
<evidence type="ECO:0000259" key="15">
    <source>
        <dbReference type="Pfam" id="PF00082"/>
    </source>
</evidence>
<dbReference type="PROSITE" id="PS51892">
    <property type="entry name" value="SUBTILASE"/>
    <property type="match status" value="1"/>
</dbReference>
<dbReference type="InterPro" id="IPR023827">
    <property type="entry name" value="Peptidase_S8_Asp-AS"/>
</dbReference>
<proteinExistence type="inferred from homology"/>
<accession>C4JHF7</accession>
<evidence type="ECO:0000256" key="14">
    <source>
        <dbReference type="SAM" id="SignalP"/>
    </source>
</evidence>
<reference evidence="18" key="1">
    <citation type="journal article" date="2009" name="Genome Res.">
        <title>Comparative genomic analyses of the human fungal pathogens Coccidioides and their relatives.</title>
        <authorList>
            <person name="Sharpton T.J."/>
            <person name="Stajich J.E."/>
            <person name="Rounsley S.D."/>
            <person name="Gardner M.J."/>
            <person name="Wortman J.R."/>
            <person name="Jordar V.S."/>
            <person name="Maiti R."/>
            <person name="Kodira C.D."/>
            <person name="Neafsey D.E."/>
            <person name="Zeng Q."/>
            <person name="Hung C.-Y."/>
            <person name="McMahan C."/>
            <person name="Muszewska A."/>
            <person name="Grynberg M."/>
            <person name="Mandel M.A."/>
            <person name="Kellner E.M."/>
            <person name="Barker B.M."/>
            <person name="Galgiani J.N."/>
            <person name="Orbach M.J."/>
            <person name="Kirkland T.N."/>
            <person name="Cole G.T."/>
            <person name="Henn M.R."/>
            <person name="Birren B.W."/>
            <person name="Taylor J.W."/>
        </authorList>
    </citation>
    <scope>NUCLEOTIDE SEQUENCE [LARGE SCALE GENOMIC DNA]</scope>
    <source>
        <strain evidence="18">UAMH 1704</strain>
    </source>
</reference>
<evidence type="ECO:0000256" key="7">
    <source>
        <dbReference type="ARBA" id="ARBA00022801"/>
    </source>
</evidence>
<keyword evidence="4" id="KW-0964">Secreted</keyword>
<dbReference type="InterPro" id="IPR036852">
    <property type="entry name" value="Peptidase_S8/S53_dom_sf"/>
</dbReference>
<dbReference type="Proteomes" id="UP000002058">
    <property type="component" value="Unassembled WGS sequence"/>
</dbReference>
<dbReference type="PROSITE" id="PS00138">
    <property type="entry name" value="SUBTILASE_SER"/>
    <property type="match status" value="1"/>
</dbReference>
<dbReference type="InterPro" id="IPR050131">
    <property type="entry name" value="Peptidase_S8_subtilisin-like"/>
</dbReference>
<dbReference type="GeneID" id="8444680"/>
<evidence type="ECO:0000256" key="11">
    <source>
        <dbReference type="ARBA" id="ARBA00023180"/>
    </source>
</evidence>
<keyword evidence="8 12" id="KW-0720">Serine protease</keyword>
<dbReference type="eggNOG" id="KOG1153">
    <property type="taxonomic scope" value="Eukaryota"/>
</dbReference>
<dbReference type="KEGG" id="ure:UREG_01320"/>
<dbReference type="CDD" id="cd04077">
    <property type="entry name" value="Peptidases_S8_PCSK9_ProteinaseK_like"/>
    <property type="match status" value="1"/>
</dbReference>
<dbReference type="HOGENOM" id="CLU_011263_1_3_1"/>
<keyword evidence="9" id="KW-0843">Virulence</keyword>
<evidence type="ECO:0000256" key="12">
    <source>
        <dbReference type="PROSITE-ProRule" id="PRU01240"/>
    </source>
</evidence>
<dbReference type="Gene3D" id="3.30.70.80">
    <property type="entry name" value="Peptidase S8 propeptide/proteinase inhibitor I9"/>
    <property type="match status" value="1"/>
</dbReference>
<dbReference type="Pfam" id="PF05922">
    <property type="entry name" value="Inhibitor_I9"/>
    <property type="match status" value="1"/>
</dbReference>
<dbReference type="GO" id="GO:0004252">
    <property type="term" value="F:serine-type endopeptidase activity"/>
    <property type="evidence" value="ECO:0007669"/>
    <property type="project" value="UniProtKB-UniRule"/>
</dbReference>
<protein>
    <submittedName>
        <fullName evidence="17">Proteinase T</fullName>
    </submittedName>
</protein>
<dbReference type="Pfam" id="PF00082">
    <property type="entry name" value="Peptidase_S8"/>
    <property type="match status" value="1"/>
</dbReference>
<feature type="active site" description="Charge relay system" evidence="12">
    <location>
        <position position="343"/>
    </location>
</feature>
<dbReference type="InterPro" id="IPR023828">
    <property type="entry name" value="Peptidase_S8_Ser-AS"/>
</dbReference>
<name>C4JHF7_UNCRE</name>
<dbReference type="FunFam" id="3.40.50.200:FF:000014">
    <property type="entry name" value="Proteinase K"/>
    <property type="match status" value="1"/>
</dbReference>
<keyword evidence="10" id="KW-0865">Zymogen</keyword>
<dbReference type="VEuPathDB" id="FungiDB:UREG_01320"/>
<dbReference type="Gene3D" id="3.40.50.200">
    <property type="entry name" value="Peptidase S8/S53 domain"/>
    <property type="match status" value="1"/>
</dbReference>
<keyword evidence="5 12" id="KW-0645">Protease</keyword>
<dbReference type="InterPro" id="IPR015500">
    <property type="entry name" value="Peptidase_S8_subtilisin-rel"/>
</dbReference>
<sequence length="397" mass="41444">MVLLSTLLPLALAIFSVDAAKILSAAPGVKTVPNGYIVVMKDGVSSQDFDSHRNWVTQLHHERLARRGSTNVGGMRHTYKTTLKGYSGTFDEETIQEIANRDDVAFIERDQIMTINEIETQPNVPSWGLARVGSMRPGGTEYHYDSTAGEGVTAYVIDTGIDIDHQDFGGRAKWGVNTVDNMDEDCNGHGTHVSGTTAGTTFGVAKKANLIAVKVLDCNGSGSNSGVIMGMEWATEHAQQTGADKSVMNMSLGGGFSQATNQAAAAIVQAGVFLAVAAGNDNRDARSFSPASEPSVCTVAASTRQDGKASFSNFGQVVDVYGPGAEIISARVGGGSMTLSGTSMASPHVAGLGAYLIGLGRGSGGSLCNTIKEMAQPVIRSPGSNTTNRLIYNGSGQ</sequence>
<dbReference type="GO" id="GO:0005576">
    <property type="term" value="C:extracellular region"/>
    <property type="evidence" value="ECO:0007669"/>
    <property type="project" value="UniProtKB-SubCell"/>
</dbReference>
<dbReference type="InterPro" id="IPR037045">
    <property type="entry name" value="S8pro/Inhibitor_I9_sf"/>
</dbReference>
<evidence type="ECO:0000313" key="18">
    <source>
        <dbReference type="Proteomes" id="UP000002058"/>
    </source>
</evidence>
<evidence type="ECO:0000256" key="4">
    <source>
        <dbReference type="ARBA" id="ARBA00022525"/>
    </source>
</evidence>
<organism evidence="17 18">
    <name type="scientific">Uncinocarpus reesii (strain UAMH 1704)</name>
    <dbReference type="NCBI Taxonomy" id="336963"/>
    <lineage>
        <taxon>Eukaryota</taxon>
        <taxon>Fungi</taxon>
        <taxon>Dikarya</taxon>
        <taxon>Ascomycota</taxon>
        <taxon>Pezizomycotina</taxon>
        <taxon>Eurotiomycetes</taxon>
        <taxon>Eurotiomycetidae</taxon>
        <taxon>Onygenales</taxon>
        <taxon>Onygenaceae</taxon>
        <taxon>Uncinocarpus</taxon>
    </lineage>
</organism>
<keyword evidence="7 12" id="KW-0378">Hydrolase</keyword>
<dbReference type="PRINTS" id="PR00723">
    <property type="entry name" value="SUBTILISIN"/>
</dbReference>
<feature type="active site" description="Charge relay system" evidence="12">
    <location>
        <position position="189"/>
    </location>
</feature>
<evidence type="ECO:0000256" key="5">
    <source>
        <dbReference type="ARBA" id="ARBA00022670"/>
    </source>
</evidence>
<dbReference type="PANTHER" id="PTHR43806:SF11">
    <property type="entry name" value="CEREVISIN-RELATED"/>
    <property type="match status" value="1"/>
</dbReference>
<evidence type="ECO:0000256" key="13">
    <source>
        <dbReference type="RuleBase" id="RU003355"/>
    </source>
</evidence>
<feature type="domain" description="Inhibitor I9" evidence="16">
    <location>
        <begin position="36"/>
        <end position="115"/>
    </location>
</feature>
<evidence type="ECO:0000256" key="6">
    <source>
        <dbReference type="ARBA" id="ARBA00022729"/>
    </source>
</evidence>
<evidence type="ECO:0000256" key="9">
    <source>
        <dbReference type="ARBA" id="ARBA00023026"/>
    </source>
</evidence>
<gene>
    <name evidence="17" type="ORF">UREG_01320</name>
</gene>
<dbReference type="InterPro" id="IPR010259">
    <property type="entry name" value="S8pro/Inhibitor_I9"/>
</dbReference>
<comment type="function">
    <text evidence="1">Secreted subtilisin-like serine protease with keratinolytic activity that contributes to pathogenicity.</text>
</comment>
<dbReference type="OMA" id="CGIDYVT"/>
<feature type="active site" description="Charge relay system" evidence="12">
    <location>
        <position position="158"/>
    </location>
</feature>
<dbReference type="EMBL" id="CH476615">
    <property type="protein sequence ID" value="EEP76471.1"/>
    <property type="molecule type" value="Genomic_DNA"/>
</dbReference>
<dbReference type="SUPFAM" id="SSF52743">
    <property type="entry name" value="Subtilisin-like"/>
    <property type="match status" value="1"/>
</dbReference>
<feature type="domain" description="Peptidase S8/S53" evidence="15">
    <location>
        <begin position="149"/>
        <end position="357"/>
    </location>
</feature>
<dbReference type="AlphaFoldDB" id="C4JHF7"/>
<dbReference type="InterPro" id="IPR034193">
    <property type="entry name" value="PCSK9_ProteinaseK-like"/>
</dbReference>
<evidence type="ECO:0000256" key="10">
    <source>
        <dbReference type="ARBA" id="ARBA00023145"/>
    </source>
</evidence>
<dbReference type="OrthoDB" id="206201at2759"/>
<evidence type="ECO:0000256" key="8">
    <source>
        <dbReference type="ARBA" id="ARBA00022825"/>
    </source>
</evidence>
<comment type="similarity">
    <text evidence="3 12 13">Belongs to the peptidase S8 family.</text>
</comment>
<dbReference type="GO" id="GO:0006508">
    <property type="term" value="P:proteolysis"/>
    <property type="evidence" value="ECO:0007669"/>
    <property type="project" value="UniProtKB-KW"/>
</dbReference>
<keyword evidence="6 14" id="KW-0732">Signal</keyword>
<evidence type="ECO:0000256" key="2">
    <source>
        <dbReference type="ARBA" id="ARBA00004613"/>
    </source>
</evidence>
<comment type="subcellular location">
    <subcellularLocation>
        <location evidence="2">Secreted</location>
    </subcellularLocation>
</comment>
<dbReference type="PROSITE" id="PS00136">
    <property type="entry name" value="SUBTILASE_ASP"/>
    <property type="match status" value="1"/>
</dbReference>
<keyword evidence="18" id="KW-1185">Reference proteome</keyword>
<dbReference type="SUPFAM" id="SSF54897">
    <property type="entry name" value="Protease propeptides/inhibitors"/>
    <property type="match status" value="1"/>
</dbReference>
<feature type="signal peptide" evidence="14">
    <location>
        <begin position="1"/>
        <end position="19"/>
    </location>
</feature>
<evidence type="ECO:0000313" key="17">
    <source>
        <dbReference type="EMBL" id="EEP76471.1"/>
    </source>
</evidence>
<dbReference type="RefSeq" id="XP_002541804.1">
    <property type="nucleotide sequence ID" value="XM_002541758.1"/>
</dbReference>
<evidence type="ECO:0000256" key="3">
    <source>
        <dbReference type="ARBA" id="ARBA00011073"/>
    </source>
</evidence>